<dbReference type="GO" id="GO:0005524">
    <property type="term" value="F:ATP binding"/>
    <property type="evidence" value="ECO:0007669"/>
    <property type="project" value="UniProtKB-KW"/>
</dbReference>
<protein>
    <submittedName>
        <fullName evidence="7">Protein kinase, putative</fullName>
    </submittedName>
</protein>
<keyword evidence="8" id="KW-1185">Reference proteome</keyword>
<dbReference type="GO" id="GO:0005737">
    <property type="term" value="C:cytoplasm"/>
    <property type="evidence" value="ECO:0007669"/>
    <property type="project" value="TreeGrafter"/>
</dbReference>
<dbReference type="PANTHER" id="PTHR24058:SF17">
    <property type="entry name" value="HOMEODOMAIN INTERACTING PROTEIN KINASE, ISOFORM D"/>
    <property type="match status" value="1"/>
</dbReference>
<evidence type="ECO:0000259" key="6">
    <source>
        <dbReference type="PROSITE" id="PS50011"/>
    </source>
</evidence>
<evidence type="ECO:0000256" key="1">
    <source>
        <dbReference type="ARBA" id="ARBA00022527"/>
    </source>
</evidence>
<dbReference type="InterPro" id="IPR000719">
    <property type="entry name" value="Prot_kinase_dom"/>
</dbReference>
<evidence type="ECO:0000313" key="7">
    <source>
        <dbReference type="EMBL" id="CUF73147.1"/>
    </source>
</evidence>
<evidence type="ECO:0000256" key="2">
    <source>
        <dbReference type="ARBA" id="ARBA00022679"/>
    </source>
</evidence>
<proteinExistence type="predicted"/>
<dbReference type="Proteomes" id="UP000051952">
    <property type="component" value="Unassembled WGS sequence"/>
</dbReference>
<dbReference type="GO" id="GO:0004713">
    <property type="term" value="F:protein tyrosine kinase activity"/>
    <property type="evidence" value="ECO:0007669"/>
    <property type="project" value="TreeGrafter"/>
</dbReference>
<dbReference type="InterPro" id="IPR011009">
    <property type="entry name" value="Kinase-like_dom_sf"/>
</dbReference>
<reference evidence="8" key="1">
    <citation type="submission" date="2015-09" db="EMBL/GenBank/DDBJ databases">
        <authorList>
            <consortium name="Pathogen Informatics"/>
        </authorList>
    </citation>
    <scope>NUCLEOTIDE SEQUENCE [LARGE SCALE GENOMIC DNA]</scope>
    <source>
        <strain evidence="8">Lake Konstanz</strain>
    </source>
</reference>
<gene>
    <name evidence="7" type="ORF">BSAL_65175</name>
</gene>
<dbReference type="VEuPathDB" id="TriTrypDB:BSAL_65175"/>
<evidence type="ECO:0000313" key="8">
    <source>
        <dbReference type="Proteomes" id="UP000051952"/>
    </source>
</evidence>
<organism evidence="7 8">
    <name type="scientific">Bodo saltans</name>
    <name type="common">Flagellated protozoan</name>
    <dbReference type="NCBI Taxonomy" id="75058"/>
    <lineage>
        <taxon>Eukaryota</taxon>
        <taxon>Discoba</taxon>
        <taxon>Euglenozoa</taxon>
        <taxon>Kinetoplastea</taxon>
        <taxon>Metakinetoplastina</taxon>
        <taxon>Eubodonida</taxon>
        <taxon>Bodonidae</taxon>
        <taxon>Bodo</taxon>
    </lineage>
</organism>
<accession>A0A0S4INT7</accession>
<dbReference type="SMART" id="SM00220">
    <property type="entry name" value="S_TKc"/>
    <property type="match status" value="1"/>
</dbReference>
<evidence type="ECO:0000256" key="3">
    <source>
        <dbReference type="ARBA" id="ARBA00022741"/>
    </source>
</evidence>
<keyword evidence="1" id="KW-0723">Serine/threonine-protein kinase</keyword>
<dbReference type="InterPro" id="IPR050494">
    <property type="entry name" value="Ser_Thr_dual-spec_kinase"/>
</dbReference>
<dbReference type="AlphaFoldDB" id="A0A0S4INT7"/>
<sequence length="420" mass="46119">MQWYGENVYEYMKRQQPPPQLLPGTNQYAPACHGLHVERIRVLGRQLLEAIQILHEQLDVCHADVKPENIMLEVPDALRAEGYTPAEERILIEEDRLRNAAALWASPTTTTTVGGPFHTNFSSFQVSEPQTPMGAFGSVVHSPLFATYGNDVPSGASAISTALAAAASLRLGDTHRVMPANRMASRLVDLGSAFASNRPMFPYIQSRYYRAPEVIVGAPYGKPIDIWSAGCVLAEMLLGLPLLPGLDNFHQLCRITEMFGPLPLLTLSQGKDTSQFYRWVPENLCVTPAPGGVSSASSPSSGGESEIPAHAQPTVLGIFELKSEQEYYTDKLGPDAVPPAWKHYFQFKRLHQLVQNGALSAEERAEATLATGQPNLEILKAIGQRRKQLYDVLVLMLQCDPAKRITAKGALQMPFFATPQ</sequence>
<dbReference type="GO" id="GO:0004674">
    <property type="term" value="F:protein serine/threonine kinase activity"/>
    <property type="evidence" value="ECO:0007669"/>
    <property type="project" value="UniProtKB-KW"/>
</dbReference>
<name>A0A0S4INT7_BODSA</name>
<dbReference type="OrthoDB" id="5979581at2759"/>
<dbReference type="PROSITE" id="PS00108">
    <property type="entry name" value="PROTEIN_KINASE_ST"/>
    <property type="match status" value="1"/>
</dbReference>
<keyword evidence="5" id="KW-0067">ATP-binding</keyword>
<dbReference type="Pfam" id="PF00069">
    <property type="entry name" value="Pkinase"/>
    <property type="match status" value="1"/>
</dbReference>
<evidence type="ECO:0000256" key="5">
    <source>
        <dbReference type="ARBA" id="ARBA00022840"/>
    </source>
</evidence>
<keyword evidence="2" id="KW-0808">Transferase</keyword>
<dbReference type="SUPFAM" id="SSF56112">
    <property type="entry name" value="Protein kinase-like (PK-like)"/>
    <property type="match status" value="1"/>
</dbReference>
<dbReference type="Gene3D" id="1.10.510.10">
    <property type="entry name" value="Transferase(Phosphotransferase) domain 1"/>
    <property type="match status" value="1"/>
</dbReference>
<dbReference type="InterPro" id="IPR008271">
    <property type="entry name" value="Ser/Thr_kinase_AS"/>
</dbReference>
<evidence type="ECO:0000256" key="4">
    <source>
        <dbReference type="ARBA" id="ARBA00022777"/>
    </source>
</evidence>
<dbReference type="EMBL" id="CYKH01000397">
    <property type="protein sequence ID" value="CUF73147.1"/>
    <property type="molecule type" value="Genomic_DNA"/>
</dbReference>
<keyword evidence="4 7" id="KW-0418">Kinase</keyword>
<dbReference type="PROSITE" id="PS50011">
    <property type="entry name" value="PROTEIN_KINASE_DOM"/>
    <property type="match status" value="1"/>
</dbReference>
<feature type="domain" description="Protein kinase" evidence="6">
    <location>
        <begin position="1"/>
        <end position="416"/>
    </location>
</feature>
<dbReference type="PANTHER" id="PTHR24058">
    <property type="entry name" value="DUAL SPECIFICITY PROTEIN KINASE"/>
    <property type="match status" value="1"/>
</dbReference>
<keyword evidence="3" id="KW-0547">Nucleotide-binding</keyword>